<keyword evidence="12" id="KW-1185">Reference proteome</keyword>
<keyword evidence="1" id="KW-0596">Phosphopantetheine</keyword>
<keyword evidence="9" id="KW-0732">Signal</keyword>
<dbReference type="Gene3D" id="3.30.559.30">
    <property type="entry name" value="Nonribosomal peptide synthetase, condensation domain"/>
    <property type="match status" value="1"/>
</dbReference>
<dbReference type="Pfam" id="PF00501">
    <property type="entry name" value="AMP-binding"/>
    <property type="match status" value="1"/>
</dbReference>
<dbReference type="FunFam" id="3.30.300.30:FF:000015">
    <property type="entry name" value="Nonribosomal peptide synthase SidD"/>
    <property type="match status" value="1"/>
</dbReference>
<dbReference type="HOGENOM" id="CLU_000022_60_3_1"/>
<dbReference type="InterPro" id="IPR000873">
    <property type="entry name" value="AMP-dep_synth/lig_dom"/>
</dbReference>
<dbReference type="Gene3D" id="3.30.300.30">
    <property type="match status" value="1"/>
</dbReference>
<dbReference type="PROSITE" id="PS00012">
    <property type="entry name" value="PHOSPHOPANTETHEINE"/>
    <property type="match status" value="1"/>
</dbReference>
<feature type="region of interest" description="Disordered" evidence="8">
    <location>
        <begin position="401"/>
        <end position="420"/>
    </location>
</feature>
<keyword evidence="2" id="KW-0597">Phosphoprotein</keyword>
<evidence type="ECO:0000256" key="8">
    <source>
        <dbReference type="SAM" id="MobiDB-lite"/>
    </source>
</evidence>
<evidence type="ECO:0000256" key="1">
    <source>
        <dbReference type="ARBA" id="ARBA00022450"/>
    </source>
</evidence>
<dbReference type="GO" id="GO:0016874">
    <property type="term" value="F:ligase activity"/>
    <property type="evidence" value="ECO:0007669"/>
    <property type="project" value="UniProtKB-KW"/>
</dbReference>
<evidence type="ECO:0000256" key="3">
    <source>
        <dbReference type="ARBA" id="ARBA00022598"/>
    </source>
</evidence>
<dbReference type="FunFam" id="1.10.1200.10:FF:000005">
    <property type="entry name" value="Nonribosomal peptide synthetase 1"/>
    <property type="match status" value="1"/>
</dbReference>
<name>W7E9P9_BIPV3</name>
<dbReference type="InterPro" id="IPR001242">
    <property type="entry name" value="Condensation_dom"/>
</dbReference>
<sequence>MVPLCFEKSMWTVVAMLAVLKAGGAFVPLDPAHPRSRHDEILSQTKASVLLTSAHYEALWQHSELAIVTVSAASITLLNDEPSISSAAATTPSNAAYVIFTSGSTGMPKGVVIEHRALATCCREGKRFGLTQRTRALQFASYTFDACIAEIITTLLFSGCVCVPSEADRHGSLSQVVSAMNVNWAVLTPSVARLLEPTEVSCLDVVILAGEHVTLADWQRWAGYVQVIDAYGPTECCICCTVYTDAQPFKSGIIGKPVGSVCWVVDPEDYNQLVPLGLVGELLVEGPILARGYLNDAEKTQSAFINDPAWLLEDRGGYPGRRGRLYKTGDLVRYDPNGNLVYVGRKDSQVKVRGQRVELGEVEHHLREFMAETQQLAVEVITPGGEKENAALAAFLQLDDKSEEDDGAQDAPVASEPGEPEMLVRVVFPREVEEQMLKRLPGHMVPSVYLAVGQLPMTVSGKTDRKRLREIGASFSAQQLAELRTASEGAKRAPTTEAERTMQQLWAGVLGVAADSIGLDDSFFRLGGDSIAAMKLVGEARRHGVQLTVADLFRHPTLAQISLAGLASPDSSPQPVLPFSLLPLTIKDSILSQNVLLESSIQQQHVADILPTTHVQRLFVNWGIESPREAFNYFFLDIGPQLDAQLLHDSCRILVDHFPILRSQFVSFHEQLWQVILLRPQLHFTTFEVNGSLSEATRRICLEDIQKTNPLALPTSFTLLRDKSVGHRLIVRLSHAQYDGVCAPVILRTLAALYAQETPPITPSFSTYLAHTRTQREASARYWRELLKGSRMTRATVRLRPKAGGLPALDNIKVERVIRTPRLPHNVTMASLLSSAWALVLSSITGEEDVVYGHTVAGRNSDIPGITEIVGPCLNVVPVRVRIQPAKTPADLIRYVHEQHASLGQADSAQLDEIVRECTDWPAGSEFDSVVQHQNIDEHPGVCFAGAKTKVQWFDNPFWIARQLYFFSLPQADQLKLTVAGNTHILTAEAAHSILDILAATIAELSQNMDDPLTLSRFPFPLCL</sequence>
<protein>
    <recommendedName>
        <fullName evidence="6">Nonribosomal peptide synthetase 6</fullName>
    </recommendedName>
    <alternativeName>
        <fullName evidence="7">Extracellular siderophore synthetase</fullName>
    </alternativeName>
</protein>
<dbReference type="Gene3D" id="1.10.1200.10">
    <property type="entry name" value="ACP-like"/>
    <property type="match status" value="1"/>
</dbReference>
<dbReference type="GO" id="GO:0044550">
    <property type="term" value="P:secondary metabolite biosynthetic process"/>
    <property type="evidence" value="ECO:0007669"/>
    <property type="project" value="TreeGrafter"/>
</dbReference>
<proteinExistence type="inferred from homology"/>
<accession>W7E9P9</accession>
<evidence type="ECO:0000259" key="10">
    <source>
        <dbReference type="PROSITE" id="PS50075"/>
    </source>
</evidence>
<dbReference type="InterPro" id="IPR009081">
    <property type="entry name" value="PP-bd_ACP"/>
</dbReference>
<dbReference type="Pfam" id="PF00668">
    <property type="entry name" value="Condensation"/>
    <property type="match status" value="1"/>
</dbReference>
<dbReference type="InterPro" id="IPR006162">
    <property type="entry name" value="Ppantetheine_attach_site"/>
</dbReference>
<reference evidence="11 12" key="1">
    <citation type="journal article" date="2013" name="PLoS Genet.">
        <title>Comparative genome structure, secondary metabolite, and effector coding capacity across Cochliobolus pathogens.</title>
        <authorList>
            <person name="Condon B.J."/>
            <person name="Leng Y."/>
            <person name="Wu D."/>
            <person name="Bushley K.E."/>
            <person name="Ohm R.A."/>
            <person name="Otillar R."/>
            <person name="Martin J."/>
            <person name="Schackwitz W."/>
            <person name="Grimwood J."/>
            <person name="MohdZainudin N."/>
            <person name="Xue C."/>
            <person name="Wang R."/>
            <person name="Manning V.A."/>
            <person name="Dhillon B."/>
            <person name="Tu Z.J."/>
            <person name="Steffenson B.J."/>
            <person name="Salamov A."/>
            <person name="Sun H."/>
            <person name="Lowry S."/>
            <person name="LaButti K."/>
            <person name="Han J."/>
            <person name="Copeland A."/>
            <person name="Lindquist E."/>
            <person name="Barry K."/>
            <person name="Schmutz J."/>
            <person name="Baker S.E."/>
            <person name="Ciuffetti L.M."/>
            <person name="Grigoriev I.V."/>
            <person name="Zhong S."/>
            <person name="Turgeon B.G."/>
        </authorList>
    </citation>
    <scope>NUCLEOTIDE SEQUENCE [LARGE SCALE GENOMIC DNA]</scope>
    <source>
        <strain evidence="11 12">FI3</strain>
    </source>
</reference>
<dbReference type="InterPro" id="IPR036736">
    <property type="entry name" value="ACP-like_sf"/>
</dbReference>
<dbReference type="PROSITE" id="PS50075">
    <property type="entry name" value="CARRIER"/>
    <property type="match status" value="1"/>
</dbReference>
<evidence type="ECO:0000256" key="2">
    <source>
        <dbReference type="ARBA" id="ARBA00022553"/>
    </source>
</evidence>
<dbReference type="CDD" id="cd05918">
    <property type="entry name" value="A_NRPS_SidN3_like"/>
    <property type="match status" value="1"/>
</dbReference>
<dbReference type="Pfam" id="PF00550">
    <property type="entry name" value="PP-binding"/>
    <property type="match status" value="1"/>
</dbReference>
<evidence type="ECO:0000256" key="6">
    <source>
        <dbReference type="ARBA" id="ARBA00073487"/>
    </source>
</evidence>
<keyword evidence="4" id="KW-0511">Multifunctional enzyme</keyword>
<dbReference type="InterPro" id="IPR020845">
    <property type="entry name" value="AMP-binding_CS"/>
</dbReference>
<evidence type="ECO:0000256" key="9">
    <source>
        <dbReference type="SAM" id="SignalP"/>
    </source>
</evidence>
<dbReference type="GO" id="GO:0043041">
    <property type="term" value="P:amino acid activation for nonribosomal peptide biosynthetic process"/>
    <property type="evidence" value="ECO:0007669"/>
    <property type="project" value="TreeGrafter"/>
</dbReference>
<dbReference type="SUPFAM" id="SSF56801">
    <property type="entry name" value="Acetyl-CoA synthetase-like"/>
    <property type="match status" value="1"/>
</dbReference>
<feature type="signal peptide" evidence="9">
    <location>
        <begin position="1"/>
        <end position="25"/>
    </location>
</feature>
<evidence type="ECO:0000313" key="12">
    <source>
        <dbReference type="Proteomes" id="UP000054337"/>
    </source>
</evidence>
<dbReference type="PANTHER" id="PTHR45527:SF1">
    <property type="entry name" value="FATTY ACID SYNTHASE"/>
    <property type="match status" value="1"/>
</dbReference>
<dbReference type="SUPFAM" id="SSF47336">
    <property type="entry name" value="ACP-like"/>
    <property type="match status" value="1"/>
</dbReference>
<dbReference type="RefSeq" id="XP_014550376.1">
    <property type="nucleotide sequence ID" value="XM_014694890.1"/>
</dbReference>
<keyword evidence="3" id="KW-0436">Ligase</keyword>
<dbReference type="Gene3D" id="3.30.559.10">
    <property type="entry name" value="Chloramphenicol acetyltransferase-like domain"/>
    <property type="match status" value="1"/>
</dbReference>
<dbReference type="SUPFAM" id="SSF52777">
    <property type="entry name" value="CoA-dependent acyltransferases"/>
    <property type="match status" value="2"/>
</dbReference>
<organism evidence="11 12">
    <name type="scientific">Bipolaris victoriae (strain FI3)</name>
    <name type="common">Victoria blight of oats agent</name>
    <name type="synonym">Cochliobolus victoriae</name>
    <dbReference type="NCBI Taxonomy" id="930091"/>
    <lineage>
        <taxon>Eukaryota</taxon>
        <taxon>Fungi</taxon>
        <taxon>Dikarya</taxon>
        <taxon>Ascomycota</taxon>
        <taxon>Pezizomycotina</taxon>
        <taxon>Dothideomycetes</taxon>
        <taxon>Pleosporomycetidae</taxon>
        <taxon>Pleosporales</taxon>
        <taxon>Pleosporineae</taxon>
        <taxon>Pleosporaceae</taxon>
        <taxon>Bipolaris</taxon>
    </lineage>
</organism>
<dbReference type="InterPro" id="IPR020806">
    <property type="entry name" value="PKS_PP-bd"/>
</dbReference>
<evidence type="ECO:0000256" key="5">
    <source>
        <dbReference type="ARBA" id="ARBA00029454"/>
    </source>
</evidence>
<dbReference type="GeneID" id="26254902"/>
<dbReference type="InterPro" id="IPR023213">
    <property type="entry name" value="CAT-like_dom_sf"/>
</dbReference>
<dbReference type="PROSITE" id="PS00455">
    <property type="entry name" value="AMP_BINDING"/>
    <property type="match status" value="1"/>
</dbReference>
<dbReference type="GO" id="GO:0031177">
    <property type="term" value="F:phosphopantetheine binding"/>
    <property type="evidence" value="ECO:0007669"/>
    <property type="project" value="InterPro"/>
</dbReference>
<dbReference type="InterPro" id="IPR010071">
    <property type="entry name" value="AA_adenyl_dom"/>
</dbReference>
<dbReference type="Gene3D" id="3.40.50.12780">
    <property type="entry name" value="N-terminal domain of ligase-like"/>
    <property type="match status" value="1"/>
</dbReference>
<dbReference type="EMBL" id="KI968888">
    <property type="protein sequence ID" value="EUN20802.1"/>
    <property type="molecule type" value="Genomic_DNA"/>
</dbReference>
<dbReference type="InterPro" id="IPR045851">
    <property type="entry name" value="AMP-bd_C_sf"/>
</dbReference>
<evidence type="ECO:0000256" key="4">
    <source>
        <dbReference type="ARBA" id="ARBA00023268"/>
    </source>
</evidence>
<gene>
    <name evidence="11" type="ORF">COCVIDRAFT_31863</name>
</gene>
<comment type="similarity">
    <text evidence="5">Belongs to the NRP synthetase family.</text>
</comment>
<dbReference type="InterPro" id="IPR042099">
    <property type="entry name" value="ANL_N_sf"/>
</dbReference>
<feature type="chain" id="PRO_5004891084" description="Nonribosomal peptide synthetase 6" evidence="9">
    <location>
        <begin position="26"/>
        <end position="1024"/>
    </location>
</feature>
<evidence type="ECO:0000313" key="11">
    <source>
        <dbReference type="EMBL" id="EUN20802.1"/>
    </source>
</evidence>
<feature type="domain" description="Carrier" evidence="10">
    <location>
        <begin position="493"/>
        <end position="569"/>
    </location>
</feature>
<dbReference type="NCBIfam" id="TIGR01733">
    <property type="entry name" value="AA-adenyl-dom"/>
    <property type="match status" value="1"/>
</dbReference>
<dbReference type="OrthoDB" id="3791627at2759"/>
<dbReference type="AlphaFoldDB" id="W7E9P9"/>
<dbReference type="PANTHER" id="PTHR45527">
    <property type="entry name" value="NONRIBOSOMAL PEPTIDE SYNTHETASE"/>
    <property type="match status" value="1"/>
</dbReference>
<dbReference type="SMART" id="SM00823">
    <property type="entry name" value="PKS_PP"/>
    <property type="match status" value="1"/>
</dbReference>
<evidence type="ECO:0000256" key="7">
    <source>
        <dbReference type="ARBA" id="ARBA00083595"/>
    </source>
</evidence>
<dbReference type="GO" id="GO:0005737">
    <property type="term" value="C:cytoplasm"/>
    <property type="evidence" value="ECO:0007669"/>
    <property type="project" value="TreeGrafter"/>
</dbReference>
<dbReference type="Proteomes" id="UP000054337">
    <property type="component" value="Unassembled WGS sequence"/>
</dbReference>
<dbReference type="CDD" id="cd19542">
    <property type="entry name" value="CT_NRPS-like"/>
    <property type="match status" value="1"/>
</dbReference>